<evidence type="ECO:0000313" key="5">
    <source>
        <dbReference type="EMBL" id="CEJ17435.1"/>
    </source>
</evidence>
<dbReference type="InterPro" id="IPR036291">
    <property type="entry name" value="NAD(P)-bd_dom_sf"/>
</dbReference>
<accession>A0A7U7JEN8</accession>
<sequence length="305" mass="32903">MKNRFDFRGKTALITGASSGIGREFAYALARRGAKLLLVARSRDKLHDLTAELRRDYACDADFLAVDLSTTDAVPTVGHLLKATGTVVDVLINNAGFAAYGRFETIPWTLQRDEMLVNCMAAIELTHLLLPGMQARSDGAVINVASTAAFQPDPYMAIYGATKACLLSFSEAVWAENRHRGIRVLALCPGATQTGFFDVVGAKEAAVGTPMPVASVVQDALWALDRSRSYRIVGTQNRLLANLQRLLSREMSARLVEKILRPRGIRDLVTGDTNAQGAANINVVDGQGESHGSFSVDSSPARPRA</sequence>
<dbReference type="Gene3D" id="3.40.50.720">
    <property type="entry name" value="NAD(P)-binding Rossmann-like Domain"/>
    <property type="match status" value="1"/>
</dbReference>
<reference evidence="5" key="2">
    <citation type="submission" date="2022-04" db="EMBL/GenBank/DDBJ databases">
        <title>Genomic draft of R. solanacearum strain IPO1609, a phylotype IIB1/biovar 2/race 3 strain isolated from potato in Europe.</title>
        <authorList>
            <person name="Boucher C."/>
            <person name="Carrere S."/>
            <person name="Dossat C."/>
            <person name="Elbaz M."/>
            <person name="Genin S."/>
            <person name="Gouzy J."/>
            <person name="Prior P."/>
            <person name="Segurens B."/>
            <person name="Wincker P."/>
        </authorList>
    </citation>
    <scope>NUCLEOTIDE SEQUENCE</scope>
    <source>
        <strain evidence="5">IPO1609</strain>
    </source>
</reference>
<keyword evidence="2" id="KW-0560">Oxidoreductase</keyword>
<dbReference type="InterPro" id="IPR002347">
    <property type="entry name" value="SDR_fam"/>
</dbReference>
<evidence type="ECO:0000256" key="1">
    <source>
        <dbReference type="ARBA" id="ARBA00006484"/>
    </source>
</evidence>
<keyword evidence="6" id="KW-1185">Reference proteome</keyword>
<feature type="region of interest" description="Disordered" evidence="4">
    <location>
        <begin position="286"/>
        <end position="305"/>
    </location>
</feature>
<evidence type="ECO:0000256" key="4">
    <source>
        <dbReference type="SAM" id="MobiDB-lite"/>
    </source>
</evidence>
<evidence type="ECO:0000256" key="3">
    <source>
        <dbReference type="RuleBase" id="RU000363"/>
    </source>
</evidence>
<reference evidence="5" key="1">
    <citation type="submission" date="2014-11" db="EMBL/GenBank/DDBJ databases">
        <authorList>
            <person name="Genoscope - CEA"/>
        </authorList>
    </citation>
    <scope>NUCLEOTIDE SEQUENCE</scope>
    <source>
        <strain evidence="5">IPO1609</strain>
    </source>
</reference>
<dbReference type="Proteomes" id="UP000053470">
    <property type="component" value="Unassembled WGS sequence"/>
</dbReference>
<dbReference type="PRINTS" id="PR00080">
    <property type="entry name" value="SDRFAMILY"/>
</dbReference>
<dbReference type="SUPFAM" id="SSF51735">
    <property type="entry name" value="NAD(P)-binding Rossmann-fold domains"/>
    <property type="match status" value="1"/>
</dbReference>
<dbReference type="AlphaFoldDB" id="A0A7U7JEN8"/>
<dbReference type="RefSeq" id="WP_020957842.1">
    <property type="nucleotide sequence ID" value="NZ_LN651281.1"/>
</dbReference>
<dbReference type="EMBL" id="LN651281">
    <property type="protein sequence ID" value="CEJ17435.1"/>
    <property type="molecule type" value="Genomic_DNA"/>
</dbReference>
<evidence type="ECO:0000313" key="6">
    <source>
        <dbReference type="Proteomes" id="UP000053470"/>
    </source>
</evidence>
<gene>
    <name evidence="5" type="ORF">RSIPO_04134</name>
</gene>
<dbReference type="GO" id="GO:0016020">
    <property type="term" value="C:membrane"/>
    <property type="evidence" value="ECO:0007669"/>
    <property type="project" value="TreeGrafter"/>
</dbReference>
<name>A0A7U7JEN8_RALSL</name>
<proteinExistence type="inferred from homology"/>
<protein>
    <submittedName>
        <fullName evidence="5">Short-chain dehydrogenase/reductase sdr protein</fullName>
    </submittedName>
</protein>
<dbReference type="Pfam" id="PF00106">
    <property type="entry name" value="adh_short"/>
    <property type="match status" value="1"/>
</dbReference>
<organism evidence="5 6">
    <name type="scientific">Ralstonia solanacearum IPO1609</name>
    <dbReference type="NCBI Taxonomy" id="564066"/>
    <lineage>
        <taxon>Bacteria</taxon>
        <taxon>Pseudomonadati</taxon>
        <taxon>Pseudomonadota</taxon>
        <taxon>Betaproteobacteria</taxon>
        <taxon>Burkholderiales</taxon>
        <taxon>Burkholderiaceae</taxon>
        <taxon>Ralstonia</taxon>
        <taxon>Ralstonia solanacearum species complex</taxon>
    </lineage>
</organism>
<dbReference type="GO" id="GO:0016491">
    <property type="term" value="F:oxidoreductase activity"/>
    <property type="evidence" value="ECO:0007669"/>
    <property type="project" value="UniProtKB-KW"/>
</dbReference>
<dbReference type="PANTHER" id="PTHR44196">
    <property type="entry name" value="DEHYDROGENASE/REDUCTASE SDR FAMILY MEMBER 7B"/>
    <property type="match status" value="1"/>
</dbReference>
<dbReference type="PANTHER" id="PTHR44196:SF2">
    <property type="entry name" value="SHORT-CHAIN DEHYDROGENASE-RELATED"/>
    <property type="match status" value="1"/>
</dbReference>
<comment type="similarity">
    <text evidence="1 3">Belongs to the short-chain dehydrogenases/reductases (SDR) family.</text>
</comment>
<evidence type="ECO:0000256" key="2">
    <source>
        <dbReference type="ARBA" id="ARBA00023002"/>
    </source>
</evidence>
<dbReference type="PRINTS" id="PR00081">
    <property type="entry name" value="GDHRDH"/>
</dbReference>